<evidence type="ECO:0000256" key="5">
    <source>
        <dbReference type="ARBA" id="ARBA00022944"/>
    </source>
</evidence>
<dbReference type="OrthoDB" id="9802649at2"/>
<dbReference type="GO" id="GO:0019350">
    <property type="term" value="P:teichoic acid biosynthetic process"/>
    <property type="evidence" value="ECO:0007669"/>
    <property type="project" value="UniProtKB-KW"/>
</dbReference>
<evidence type="ECO:0000313" key="7">
    <source>
        <dbReference type="EMBL" id="RRJ23194.1"/>
    </source>
</evidence>
<dbReference type="AlphaFoldDB" id="A0A3P3QPU6"/>
<keyword evidence="3" id="KW-1003">Cell membrane</keyword>
<dbReference type="Pfam" id="PF04464">
    <property type="entry name" value="Glyphos_transf"/>
    <property type="match status" value="1"/>
</dbReference>
<evidence type="ECO:0000256" key="3">
    <source>
        <dbReference type="ARBA" id="ARBA00022475"/>
    </source>
</evidence>
<organism evidence="7 8">
    <name type="scientific">Rheinheimera mesophila</name>
    <dbReference type="NCBI Taxonomy" id="1547515"/>
    <lineage>
        <taxon>Bacteria</taxon>
        <taxon>Pseudomonadati</taxon>
        <taxon>Pseudomonadota</taxon>
        <taxon>Gammaproteobacteria</taxon>
        <taxon>Chromatiales</taxon>
        <taxon>Chromatiaceae</taxon>
        <taxon>Rheinheimera</taxon>
    </lineage>
</organism>
<accession>A0A3P3QPU6</accession>
<reference evidence="7 8" key="1">
    <citation type="submission" date="2018-11" db="EMBL/GenBank/DDBJ databases">
        <title>Draft genome analysis of Rheinheimera mesophila isolated from an industrial waste site.</title>
        <authorList>
            <person name="Yu Q."/>
            <person name="Qi Y."/>
            <person name="Zhang H."/>
            <person name="Lu Y."/>
            <person name="Pu J."/>
        </authorList>
    </citation>
    <scope>NUCLEOTIDE SEQUENCE [LARGE SCALE GENOMIC DNA]</scope>
    <source>
        <strain evidence="7 8">IITR13</strain>
    </source>
</reference>
<dbReference type="InterPro" id="IPR043148">
    <property type="entry name" value="TagF_C"/>
</dbReference>
<dbReference type="Gene3D" id="3.40.50.12580">
    <property type="match status" value="1"/>
</dbReference>
<keyword evidence="8" id="KW-1185">Reference proteome</keyword>
<name>A0A3P3QPU6_9GAMM</name>
<dbReference type="PANTHER" id="PTHR37316:SF3">
    <property type="entry name" value="TEICHOIC ACID GLYCEROL-PHOSPHATE TRANSFERASE"/>
    <property type="match status" value="1"/>
</dbReference>
<dbReference type="EMBL" id="RRCF01000001">
    <property type="protein sequence ID" value="RRJ23194.1"/>
    <property type="molecule type" value="Genomic_DNA"/>
</dbReference>
<gene>
    <name evidence="7" type="ORF">EIK76_03665</name>
</gene>
<keyword evidence="6" id="KW-0472">Membrane</keyword>
<dbReference type="GO" id="GO:0047355">
    <property type="term" value="F:CDP-glycerol glycerophosphotransferase activity"/>
    <property type="evidence" value="ECO:0007669"/>
    <property type="project" value="InterPro"/>
</dbReference>
<comment type="subcellular location">
    <subcellularLocation>
        <location evidence="1">Cell membrane</location>
        <topology evidence="1">Peripheral membrane protein</topology>
    </subcellularLocation>
</comment>
<dbReference type="InterPro" id="IPR007554">
    <property type="entry name" value="Glycerophosphate_synth"/>
</dbReference>
<evidence type="ECO:0000256" key="6">
    <source>
        <dbReference type="ARBA" id="ARBA00023136"/>
    </source>
</evidence>
<dbReference type="InterPro" id="IPR051612">
    <property type="entry name" value="Teichoic_Acid_Biosynth"/>
</dbReference>
<dbReference type="RefSeq" id="WP_052749329.1">
    <property type="nucleotide sequence ID" value="NZ_LAVS01000022.1"/>
</dbReference>
<protein>
    <recommendedName>
        <fullName evidence="9">CDP-glycerol--poly(Glycerophosphate) glycerophosphotransferase</fullName>
    </recommendedName>
</protein>
<evidence type="ECO:0008006" key="9">
    <source>
        <dbReference type="Google" id="ProtNLM"/>
    </source>
</evidence>
<evidence type="ECO:0000256" key="4">
    <source>
        <dbReference type="ARBA" id="ARBA00022679"/>
    </source>
</evidence>
<dbReference type="PANTHER" id="PTHR37316">
    <property type="entry name" value="TEICHOIC ACID GLYCEROL-PHOSPHATE PRIMASE"/>
    <property type="match status" value="1"/>
</dbReference>
<keyword evidence="5" id="KW-0777">Teichoic acid biosynthesis</keyword>
<comment type="similarity">
    <text evidence="2">Belongs to the CDP-glycerol glycerophosphotransferase family.</text>
</comment>
<dbReference type="Gene3D" id="3.40.50.11820">
    <property type="match status" value="1"/>
</dbReference>
<evidence type="ECO:0000256" key="1">
    <source>
        <dbReference type="ARBA" id="ARBA00004202"/>
    </source>
</evidence>
<keyword evidence="4" id="KW-0808">Transferase</keyword>
<evidence type="ECO:0000256" key="2">
    <source>
        <dbReference type="ARBA" id="ARBA00010488"/>
    </source>
</evidence>
<comment type="caution">
    <text evidence="7">The sequence shown here is derived from an EMBL/GenBank/DDBJ whole genome shotgun (WGS) entry which is preliminary data.</text>
</comment>
<evidence type="ECO:0000313" key="8">
    <source>
        <dbReference type="Proteomes" id="UP000276260"/>
    </source>
</evidence>
<sequence>MTVVRKAKDWQGQRLYIAPDNPAGRHLALELKQQGAVVLGMVDNLKQGADVCNQASQSKPHDAVLIAISDFQQKIAEGMLANGFVAKKIWCCQSLNPLQFQPYKASSSLHKLKTLLKQTVASLLDLLPKTKIVYYAEKYVDSNVLVAFAEHHKQQQDVYLLVKDAQRQFHPAQIDQAWQVRWLLQRAKVLVLDHESTDPLFNRLRTQAKVVQLWHGLPFKHLAGNKHFAHILDEAFISSSSWFNQYIFPSMFKARHYLDFGYPRNDALVQEPSKRCWHNALPYAQLEQLCSGKKLIVYMPTYRDNGQNDHPIDWDALQQFLVQHNAVFVMKTHPFLAPFDELRQQESCDRIFHYPGRFNVYPWLADADLLITDYSSVAFDFLLCNKPVLHFIYDIEQYAKVRGQFAIAKEDFIAGSTADNFDQLLEQIAQDFVSDRFAAKRQALQQKFSMVDRECCPVLIEYLQQLKLQA</sequence>
<dbReference type="InterPro" id="IPR043149">
    <property type="entry name" value="TagF_N"/>
</dbReference>
<dbReference type="GO" id="GO:0005886">
    <property type="term" value="C:plasma membrane"/>
    <property type="evidence" value="ECO:0007669"/>
    <property type="project" value="UniProtKB-SubCell"/>
</dbReference>
<proteinExistence type="inferred from homology"/>
<dbReference type="Proteomes" id="UP000276260">
    <property type="component" value="Unassembled WGS sequence"/>
</dbReference>
<dbReference type="SUPFAM" id="SSF53756">
    <property type="entry name" value="UDP-Glycosyltransferase/glycogen phosphorylase"/>
    <property type="match status" value="1"/>
</dbReference>